<accession>A0A2T4C3J7</accession>
<proteinExistence type="predicted"/>
<feature type="region of interest" description="Disordered" evidence="1">
    <location>
        <begin position="118"/>
        <end position="159"/>
    </location>
</feature>
<sequence length="181" mass="19400">MKDSGPSAPRWALLSPAAAPPILTFNEPTMDFHVLSRIDSQNASDIQHPPPYSQLVQPDIRPRQPINAGEACSPEGQWNCMTTSWQRCASGSWSAVVPCAAGTMCQPFGLTDHITIEHTTSDSNNGEAHQEDNGHASDRRKGDEGECEKSGKKSSSGMRNSPGLCLLLETLLAGASWASLV</sequence>
<dbReference type="Proteomes" id="UP000240760">
    <property type="component" value="Unassembled WGS sequence"/>
</dbReference>
<evidence type="ECO:0000313" key="3">
    <source>
        <dbReference type="Proteomes" id="UP000240760"/>
    </source>
</evidence>
<dbReference type="EMBL" id="KZ679132">
    <property type="protein sequence ID" value="PTB76122.1"/>
    <property type="molecule type" value="Genomic_DNA"/>
</dbReference>
<evidence type="ECO:0000313" key="2">
    <source>
        <dbReference type="EMBL" id="PTB76122.1"/>
    </source>
</evidence>
<feature type="compositionally biased region" description="Basic and acidic residues" evidence="1">
    <location>
        <begin position="128"/>
        <end position="151"/>
    </location>
</feature>
<name>A0A2T4C3J7_TRILO</name>
<evidence type="ECO:0000256" key="1">
    <source>
        <dbReference type="SAM" id="MobiDB-lite"/>
    </source>
</evidence>
<dbReference type="AlphaFoldDB" id="A0A2T4C3J7"/>
<gene>
    <name evidence="2" type="ORF">M440DRAFT_1401581</name>
</gene>
<dbReference type="OrthoDB" id="2342176at2759"/>
<protein>
    <submittedName>
        <fullName evidence="2">Uncharacterized protein</fullName>
    </submittedName>
</protein>
<organism evidence="2 3">
    <name type="scientific">Trichoderma longibrachiatum ATCC 18648</name>
    <dbReference type="NCBI Taxonomy" id="983965"/>
    <lineage>
        <taxon>Eukaryota</taxon>
        <taxon>Fungi</taxon>
        <taxon>Dikarya</taxon>
        <taxon>Ascomycota</taxon>
        <taxon>Pezizomycotina</taxon>
        <taxon>Sordariomycetes</taxon>
        <taxon>Hypocreomycetidae</taxon>
        <taxon>Hypocreales</taxon>
        <taxon>Hypocreaceae</taxon>
        <taxon>Trichoderma</taxon>
    </lineage>
</organism>
<keyword evidence="3" id="KW-1185">Reference proteome</keyword>
<reference evidence="2 3" key="1">
    <citation type="submission" date="2016-07" db="EMBL/GenBank/DDBJ databases">
        <title>Multiple horizontal gene transfer events from other fungi enriched the ability of initially mycotrophic Trichoderma (Ascomycota) to feed on dead plant biomass.</title>
        <authorList>
            <consortium name="DOE Joint Genome Institute"/>
            <person name="Aerts A."/>
            <person name="Atanasova L."/>
            <person name="Chenthamara K."/>
            <person name="Zhang J."/>
            <person name="Grujic M."/>
            <person name="Henrissat B."/>
            <person name="Kuo A."/>
            <person name="Salamov A."/>
            <person name="Lipzen A."/>
            <person name="Labutti K."/>
            <person name="Barry K."/>
            <person name="Miao Y."/>
            <person name="Rahimi M.J."/>
            <person name="Shen Q."/>
            <person name="Grigoriev I.V."/>
            <person name="Kubicek C.P."/>
            <person name="Druzhinina I.S."/>
        </authorList>
    </citation>
    <scope>NUCLEOTIDE SEQUENCE [LARGE SCALE GENOMIC DNA]</scope>
    <source>
        <strain evidence="2 3">ATCC 18648</strain>
    </source>
</reference>